<protein>
    <submittedName>
        <fullName evidence="1">Uncharacterized protein</fullName>
    </submittedName>
</protein>
<evidence type="ECO:0000313" key="2">
    <source>
        <dbReference type="Proteomes" id="UP001174136"/>
    </source>
</evidence>
<evidence type="ECO:0000313" key="1">
    <source>
        <dbReference type="EMBL" id="KAK0139598.1"/>
    </source>
</evidence>
<comment type="caution">
    <text evidence="1">The sequence shown here is derived from an EMBL/GenBank/DDBJ whole genome shotgun (WGS) entry which is preliminary data.</text>
</comment>
<sequence>MSSPPVSCAEPSVGTDHLMVRSKLLISIQPRGPRTAPNKILNRTALNTTPPPKTTFDGLLAENLYKIPEESANWPALRQAFIAQP</sequence>
<organism evidence="1 2">
    <name type="scientific">Merluccius polli</name>
    <name type="common">Benguela hake</name>
    <name type="synonym">Merluccius cadenati</name>
    <dbReference type="NCBI Taxonomy" id="89951"/>
    <lineage>
        <taxon>Eukaryota</taxon>
        <taxon>Metazoa</taxon>
        <taxon>Chordata</taxon>
        <taxon>Craniata</taxon>
        <taxon>Vertebrata</taxon>
        <taxon>Euteleostomi</taxon>
        <taxon>Actinopterygii</taxon>
        <taxon>Neopterygii</taxon>
        <taxon>Teleostei</taxon>
        <taxon>Neoteleostei</taxon>
        <taxon>Acanthomorphata</taxon>
        <taxon>Zeiogadaria</taxon>
        <taxon>Gadariae</taxon>
        <taxon>Gadiformes</taxon>
        <taxon>Gadoidei</taxon>
        <taxon>Merlucciidae</taxon>
        <taxon>Merluccius</taxon>
    </lineage>
</organism>
<accession>A0AA47MFZ7</accession>
<proteinExistence type="predicted"/>
<name>A0AA47MFZ7_MERPO</name>
<gene>
    <name evidence="1" type="ORF">N1851_023508</name>
</gene>
<dbReference type="AlphaFoldDB" id="A0AA47MFZ7"/>
<reference evidence="1" key="1">
    <citation type="journal article" date="2023" name="Front. Mar. Sci.">
        <title>A new Merluccius polli reference genome to investigate the effects of global change in West African waters.</title>
        <authorList>
            <person name="Mateo J.L."/>
            <person name="Blanco-Fernandez C."/>
            <person name="Garcia-Vazquez E."/>
            <person name="Machado-Schiaffino G."/>
        </authorList>
    </citation>
    <scope>NUCLEOTIDE SEQUENCE</scope>
    <source>
        <strain evidence="1">C29</strain>
        <tissue evidence="1">Fin</tissue>
    </source>
</reference>
<dbReference type="Proteomes" id="UP001174136">
    <property type="component" value="Unassembled WGS sequence"/>
</dbReference>
<dbReference type="EMBL" id="JAOPHQ010004328">
    <property type="protein sequence ID" value="KAK0139598.1"/>
    <property type="molecule type" value="Genomic_DNA"/>
</dbReference>
<keyword evidence="2" id="KW-1185">Reference proteome</keyword>